<keyword evidence="2" id="KW-0472">Membrane</keyword>
<feature type="compositionally biased region" description="Basic and acidic residues" evidence="1">
    <location>
        <begin position="661"/>
        <end position="680"/>
    </location>
</feature>
<evidence type="ECO:0000256" key="2">
    <source>
        <dbReference type="SAM" id="Phobius"/>
    </source>
</evidence>
<sequence length="705" mass="78736">MSGSIINKAFGVRSGDPADFWNKAAQFADHEHGNLLDLIDGPNGQLIITYRKNDRTCWSRVRDFAHCPKKSIVETRLRVTDRIRERLDELRQETGYVLPRKAHSKLFGSRKYRDVTVGDMQDLVRTIKDNVKLQPDGVGAAAFSRDQWSRIVEATRVIVKESISIAGAQEPSAMEKVRTHLRGHLPGWMANRLIAVLNKLASCSSFFKNPGLHAAVLLVSVFGIGASAGVGIAVVTAVTSLGLYAAFHVYQAARQTPEMQEANFVQNLAKAWGNEFNEGRIHQPGDCNWNLMLLSNGERFISDILSSVYNHGQRTNRDELRSYFRLAFRQAADDCRPVKLIHRESRVADLKLELGRTKYREGKKYVEDAGHRTVDGVLWRTFSRETNKDRKIVVREFIALSNDPIELRLQNNRVWDRISFLQETKARGEEAKLETKLNQSLTGYIGAVKLPNGSVAEIYRDDSRLLKLSDVHRWVDWLGANPKVKHFKYAAEIRDLLVREEAQLRNNLVQTIGIPEELLTHDAFRVGKQGQVLFNLSLVEEWASNTDSKRQLSGLNSKRSSMFSDGSFASTSRATFDSGYTGSVLTSSSTTSSSSATTAVTPTDVDAKMEEKLRKKLADLLNTRPKGDVPEATLTSASSEAATAVAEKTGKKRMSFFGKSNRADDKPGQVKADKGSRAVDRTGYFNPTEEAAWFIQTGGKLNKPV</sequence>
<evidence type="ECO:0000256" key="1">
    <source>
        <dbReference type="SAM" id="MobiDB-lite"/>
    </source>
</evidence>
<evidence type="ECO:0000313" key="3">
    <source>
        <dbReference type="EMBL" id="GGA56177.1"/>
    </source>
</evidence>
<keyword evidence="2" id="KW-0812">Transmembrane</keyword>
<keyword evidence="2" id="KW-1133">Transmembrane helix</keyword>
<comment type="caution">
    <text evidence="3">The sequence shown here is derived from an EMBL/GenBank/DDBJ whole genome shotgun (WGS) entry which is preliminary data.</text>
</comment>
<feature type="compositionally biased region" description="Low complexity" evidence="1">
    <location>
        <begin position="586"/>
        <end position="603"/>
    </location>
</feature>
<feature type="transmembrane region" description="Helical" evidence="2">
    <location>
        <begin position="214"/>
        <end position="247"/>
    </location>
</feature>
<gene>
    <name evidence="3" type="ORF">GCM10011385_07190</name>
</gene>
<dbReference type="AlphaFoldDB" id="A0A916VZU3"/>
<dbReference type="EMBL" id="BMIF01000001">
    <property type="protein sequence ID" value="GGA56177.1"/>
    <property type="molecule type" value="Genomic_DNA"/>
</dbReference>
<protein>
    <submittedName>
        <fullName evidence="3">Uncharacterized protein</fullName>
    </submittedName>
</protein>
<dbReference type="RefSeq" id="WP_188719551.1">
    <property type="nucleotide sequence ID" value="NZ_BMIF01000001.1"/>
</dbReference>
<reference evidence="3" key="1">
    <citation type="journal article" date="2014" name="Int. J. Syst. Evol. Microbiol.">
        <title>Complete genome sequence of Corynebacterium casei LMG S-19264T (=DSM 44701T), isolated from a smear-ripened cheese.</title>
        <authorList>
            <consortium name="US DOE Joint Genome Institute (JGI-PGF)"/>
            <person name="Walter F."/>
            <person name="Albersmeier A."/>
            <person name="Kalinowski J."/>
            <person name="Ruckert C."/>
        </authorList>
    </citation>
    <scope>NUCLEOTIDE SEQUENCE</scope>
    <source>
        <strain evidence="3">CGMCC 1.15320</strain>
    </source>
</reference>
<accession>A0A916VZU3</accession>
<reference evidence="3" key="2">
    <citation type="submission" date="2020-09" db="EMBL/GenBank/DDBJ databases">
        <authorList>
            <person name="Sun Q."/>
            <person name="Zhou Y."/>
        </authorList>
    </citation>
    <scope>NUCLEOTIDE SEQUENCE</scope>
    <source>
        <strain evidence="3">CGMCC 1.15320</strain>
    </source>
</reference>
<name>A0A916VZU3_9HYPH</name>
<feature type="region of interest" description="Disordered" evidence="1">
    <location>
        <begin position="586"/>
        <end position="605"/>
    </location>
</feature>
<organism evidence="3 4">
    <name type="scientific">Nitratireductor aestuarii</name>
    <dbReference type="NCBI Taxonomy" id="1735103"/>
    <lineage>
        <taxon>Bacteria</taxon>
        <taxon>Pseudomonadati</taxon>
        <taxon>Pseudomonadota</taxon>
        <taxon>Alphaproteobacteria</taxon>
        <taxon>Hyphomicrobiales</taxon>
        <taxon>Phyllobacteriaceae</taxon>
        <taxon>Nitratireductor</taxon>
    </lineage>
</organism>
<feature type="region of interest" description="Disordered" evidence="1">
    <location>
        <begin position="656"/>
        <end position="683"/>
    </location>
</feature>
<keyword evidence="4" id="KW-1185">Reference proteome</keyword>
<evidence type="ECO:0000313" key="4">
    <source>
        <dbReference type="Proteomes" id="UP000636264"/>
    </source>
</evidence>
<dbReference type="Proteomes" id="UP000636264">
    <property type="component" value="Unassembled WGS sequence"/>
</dbReference>
<proteinExistence type="predicted"/>